<evidence type="ECO:0000256" key="4">
    <source>
        <dbReference type="ARBA" id="ARBA00023125"/>
    </source>
</evidence>
<name>A0ABT3L9K0_9CYAN</name>
<evidence type="ECO:0000256" key="3">
    <source>
        <dbReference type="ARBA" id="ARBA00023082"/>
    </source>
</evidence>
<comment type="function">
    <text evidence="6">Sigma factors are initiation factors that promote the attachment of RNA polymerase to specific initiation sites and are then released.</text>
</comment>
<evidence type="ECO:0000313" key="10">
    <source>
        <dbReference type="Proteomes" id="UP001526426"/>
    </source>
</evidence>
<evidence type="ECO:0000313" key="9">
    <source>
        <dbReference type="EMBL" id="MCW6038197.1"/>
    </source>
</evidence>
<dbReference type="SUPFAM" id="SSF88659">
    <property type="entry name" value="Sigma3 and sigma4 domains of RNA polymerase sigma factors"/>
    <property type="match status" value="2"/>
</dbReference>
<dbReference type="Pfam" id="PF04545">
    <property type="entry name" value="Sigma70_r4"/>
    <property type="match status" value="1"/>
</dbReference>
<dbReference type="CDD" id="cd06171">
    <property type="entry name" value="Sigma70_r4"/>
    <property type="match status" value="1"/>
</dbReference>
<dbReference type="InterPro" id="IPR013324">
    <property type="entry name" value="RNA_pol_sigma_r3/r4-like"/>
</dbReference>
<gene>
    <name evidence="9" type="ORF">K4A83_18245</name>
</gene>
<feature type="domain" description="RNA polymerase sigma-70" evidence="7">
    <location>
        <begin position="88"/>
        <end position="101"/>
    </location>
</feature>
<feature type="domain" description="RNA polymerase sigma-70" evidence="8">
    <location>
        <begin position="258"/>
        <end position="284"/>
    </location>
</feature>
<evidence type="ECO:0000256" key="1">
    <source>
        <dbReference type="ARBA" id="ARBA00007788"/>
    </source>
</evidence>
<dbReference type="Pfam" id="PF00140">
    <property type="entry name" value="Sigma70_r1_2"/>
    <property type="match status" value="1"/>
</dbReference>
<organism evidence="9 10">
    <name type="scientific">Spirulina subsalsa FACHB-351</name>
    <dbReference type="NCBI Taxonomy" id="234711"/>
    <lineage>
        <taxon>Bacteria</taxon>
        <taxon>Bacillati</taxon>
        <taxon>Cyanobacteriota</taxon>
        <taxon>Cyanophyceae</taxon>
        <taxon>Spirulinales</taxon>
        <taxon>Spirulinaceae</taxon>
        <taxon>Spirulina</taxon>
    </lineage>
</organism>
<keyword evidence="2 6" id="KW-0805">Transcription regulation</keyword>
<dbReference type="PRINTS" id="PR00046">
    <property type="entry name" value="SIGMA70FCT"/>
</dbReference>
<keyword evidence="3 6" id="KW-0731">Sigma factor</keyword>
<dbReference type="InterPro" id="IPR013325">
    <property type="entry name" value="RNA_pol_sigma_r2"/>
</dbReference>
<dbReference type="Proteomes" id="UP001526426">
    <property type="component" value="Unassembled WGS sequence"/>
</dbReference>
<dbReference type="Gene3D" id="1.10.10.10">
    <property type="entry name" value="Winged helix-like DNA-binding domain superfamily/Winged helix DNA-binding domain"/>
    <property type="match status" value="2"/>
</dbReference>
<dbReference type="EMBL" id="JAIHOM010000116">
    <property type="protein sequence ID" value="MCW6038197.1"/>
    <property type="molecule type" value="Genomic_DNA"/>
</dbReference>
<protein>
    <recommendedName>
        <fullName evidence="6">RNA polymerase sigma factor</fullName>
    </recommendedName>
</protein>
<dbReference type="InterPro" id="IPR014284">
    <property type="entry name" value="RNA_pol_sigma-70_dom"/>
</dbReference>
<sequence>MAKVATDNIKAYLQEIGRTPLLSRAEEVELATKVQAMLPLLEKTERTEQEEKIVQQGQLARQKMAQANLRLVVSIAKKYQHRGLSLLDLIQEGSLGLMRGIEKFDPTRGYKFSTYAYWWVRQAITRAIAEQSRTIRLPIHITEQVNQIKRITREISQELGRKPTEEEIAAELEVDIFKLRQICQAVYRTNPKSLNVTVKDDDQTELGQLLADDSISPSEFASHQELQTHVQDLLNSLPARQREIISLRFGFQGGKKMSFKEIGNHCGMSHERVRQLQNKALRTLKRNAFHLREVAG</sequence>
<dbReference type="InterPro" id="IPR007630">
    <property type="entry name" value="RNA_pol_sigma70_r4"/>
</dbReference>
<keyword evidence="10" id="KW-1185">Reference proteome</keyword>
<evidence type="ECO:0000256" key="5">
    <source>
        <dbReference type="ARBA" id="ARBA00023163"/>
    </source>
</evidence>
<evidence type="ECO:0000256" key="6">
    <source>
        <dbReference type="RuleBase" id="RU362124"/>
    </source>
</evidence>
<keyword evidence="5 6" id="KW-0804">Transcription</keyword>
<dbReference type="PIRSF" id="PIRSF000770">
    <property type="entry name" value="RNA_pol_sigma-SigE/K"/>
    <property type="match status" value="1"/>
</dbReference>
<dbReference type="InterPro" id="IPR007627">
    <property type="entry name" value="RNA_pol_sigma70_r2"/>
</dbReference>
<evidence type="ECO:0000256" key="2">
    <source>
        <dbReference type="ARBA" id="ARBA00023015"/>
    </source>
</evidence>
<dbReference type="PROSITE" id="PS00715">
    <property type="entry name" value="SIGMA70_1"/>
    <property type="match status" value="1"/>
</dbReference>
<comment type="similarity">
    <text evidence="1 6">Belongs to the sigma-70 factor family.</text>
</comment>
<evidence type="ECO:0000259" key="8">
    <source>
        <dbReference type="PROSITE" id="PS00716"/>
    </source>
</evidence>
<keyword evidence="4 6" id="KW-0238">DNA-binding</keyword>
<accession>A0ABT3L9K0</accession>
<evidence type="ECO:0000259" key="7">
    <source>
        <dbReference type="PROSITE" id="PS00715"/>
    </source>
</evidence>
<dbReference type="InterPro" id="IPR036388">
    <property type="entry name" value="WH-like_DNA-bd_sf"/>
</dbReference>
<dbReference type="Pfam" id="PF04542">
    <property type="entry name" value="Sigma70_r2"/>
    <property type="match status" value="1"/>
</dbReference>
<comment type="caution">
    <text evidence="9">The sequence shown here is derived from an EMBL/GenBank/DDBJ whole genome shotgun (WGS) entry which is preliminary data.</text>
</comment>
<proteinExistence type="inferred from homology"/>
<dbReference type="InterPro" id="IPR050239">
    <property type="entry name" value="Sigma-70_RNA_pol_init_factors"/>
</dbReference>
<dbReference type="InterPro" id="IPR000943">
    <property type="entry name" value="RNA_pol_sigma70"/>
</dbReference>
<dbReference type="PANTHER" id="PTHR30603:SF60">
    <property type="entry name" value="RNA POLYMERASE SIGMA FACTOR RPOD"/>
    <property type="match status" value="1"/>
</dbReference>
<dbReference type="Gene3D" id="1.10.601.10">
    <property type="entry name" value="RNA Polymerase Primary Sigma Factor"/>
    <property type="match status" value="2"/>
</dbReference>
<reference evidence="9 10" key="1">
    <citation type="submission" date="2021-08" db="EMBL/GenBank/DDBJ databases">
        <title>Draft genome sequence of Spirulina subsalsa with high tolerance to salinity and hype-accumulation of phycocyanin.</title>
        <authorList>
            <person name="Pei H."/>
            <person name="Jiang L."/>
        </authorList>
    </citation>
    <scope>NUCLEOTIDE SEQUENCE [LARGE SCALE GENOMIC DNA]</scope>
    <source>
        <strain evidence="9 10">FACHB-351</strain>
    </source>
</reference>
<dbReference type="RefSeq" id="WP_265266098.1">
    <property type="nucleotide sequence ID" value="NZ_JAIHOM010000116.1"/>
</dbReference>
<dbReference type="PROSITE" id="PS00716">
    <property type="entry name" value="SIGMA70_2"/>
    <property type="match status" value="1"/>
</dbReference>
<dbReference type="Pfam" id="PF04539">
    <property type="entry name" value="Sigma70_r3"/>
    <property type="match status" value="1"/>
</dbReference>
<dbReference type="PANTHER" id="PTHR30603">
    <property type="entry name" value="RNA POLYMERASE SIGMA FACTOR RPO"/>
    <property type="match status" value="1"/>
</dbReference>
<dbReference type="InterPro" id="IPR007624">
    <property type="entry name" value="RNA_pol_sigma70_r3"/>
</dbReference>
<dbReference type="NCBIfam" id="TIGR02937">
    <property type="entry name" value="sigma70-ECF"/>
    <property type="match status" value="1"/>
</dbReference>
<dbReference type="InterPro" id="IPR009042">
    <property type="entry name" value="RNA_pol_sigma70_r1_2"/>
</dbReference>
<dbReference type="SUPFAM" id="SSF88946">
    <property type="entry name" value="Sigma2 domain of RNA polymerase sigma factors"/>
    <property type="match status" value="1"/>
</dbReference>